<reference evidence="2" key="1">
    <citation type="submission" date="2020-05" db="EMBL/GenBank/DDBJ databases">
        <title>WGS assembly of Panicum virgatum.</title>
        <authorList>
            <person name="Lovell J.T."/>
            <person name="Jenkins J."/>
            <person name="Shu S."/>
            <person name="Juenger T.E."/>
            <person name="Schmutz J."/>
        </authorList>
    </citation>
    <scope>NUCLEOTIDE SEQUENCE</scope>
    <source>
        <strain evidence="2">AP13</strain>
    </source>
</reference>
<dbReference type="AlphaFoldDB" id="A0A8T0SRE5"/>
<dbReference type="EMBL" id="CM029045">
    <property type="protein sequence ID" value="KAG2599695.1"/>
    <property type="molecule type" value="Genomic_DNA"/>
</dbReference>
<feature type="compositionally biased region" description="Low complexity" evidence="1">
    <location>
        <begin position="47"/>
        <end position="56"/>
    </location>
</feature>
<sequence>MMSMREHIFRPSITLSCASKLAGHPPIRRSPLPNLLPRPAPFLSRYRRSSPLLPSLAKRDGEQADPTGMEMQQQRSSLSFSDSPSHPHRLGGDYGHGSRRSLPTAAPVDGPSLRRRSPLSLQIHWCRRSGTAVPPLPQRRRSSPCSDAGRRRRWPMGFHSCSLSAGTELQKPPPCIRCYRPVEGPSEHGQQLRG</sequence>
<gene>
    <name evidence="2" type="ORF">PVAP13_5KG420312</name>
</gene>
<organism evidence="2 3">
    <name type="scientific">Panicum virgatum</name>
    <name type="common">Blackwell switchgrass</name>
    <dbReference type="NCBI Taxonomy" id="38727"/>
    <lineage>
        <taxon>Eukaryota</taxon>
        <taxon>Viridiplantae</taxon>
        <taxon>Streptophyta</taxon>
        <taxon>Embryophyta</taxon>
        <taxon>Tracheophyta</taxon>
        <taxon>Spermatophyta</taxon>
        <taxon>Magnoliopsida</taxon>
        <taxon>Liliopsida</taxon>
        <taxon>Poales</taxon>
        <taxon>Poaceae</taxon>
        <taxon>PACMAD clade</taxon>
        <taxon>Panicoideae</taxon>
        <taxon>Panicodae</taxon>
        <taxon>Paniceae</taxon>
        <taxon>Panicinae</taxon>
        <taxon>Panicum</taxon>
        <taxon>Panicum sect. Hiantes</taxon>
    </lineage>
</organism>
<evidence type="ECO:0000313" key="2">
    <source>
        <dbReference type="EMBL" id="KAG2599695.1"/>
    </source>
</evidence>
<accession>A0A8T0SRE5</accession>
<evidence type="ECO:0000313" key="3">
    <source>
        <dbReference type="Proteomes" id="UP000823388"/>
    </source>
</evidence>
<proteinExistence type="predicted"/>
<feature type="region of interest" description="Disordered" evidence="1">
    <location>
        <begin position="131"/>
        <end position="151"/>
    </location>
</feature>
<name>A0A8T0SRE5_PANVG</name>
<keyword evidence="3" id="KW-1185">Reference proteome</keyword>
<comment type="caution">
    <text evidence="2">The sequence shown here is derived from an EMBL/GenBank/DDBJ whole genome shotgun (WGS) entry which is preliminary data.</text>
</comment>
<evidence type="ECO:0000256" key="1">
    <source>
        <dbReference type="SAM" id="MobiDB-lite"/>
    </source>
</evidence>
<protein>
    <submittedName>
        <fullName evidence="2">Uncharacterized protein</fullName>
    </submittedName>
</protein>
<feature type="region of interest" description="Disordered" evidence="1">
    <location>
        <begin position="47"/>
        <end position="115"/>
    </location>
</feature>
<dbReference type="Proteomes" id="UP000823388">
    <property type="component" value="Chromosome 5K"/>
</dbReference>